<feature type="transmembrane region" description="Helical" evidence="5">
    <location>
        <begin position="224"/>
        <end position="244"/>
    </location>
</feature>
<keyword evidence="3 5" id="KW-1133">Transmembrane helix</keyword>
<feature type="transmembrane region" description="Helical" evidence="5">
    <location>
        <begin position="105"/>
        <end position="122"/>
    </location>
</feature>
<name>A0A1M5U7Z8_9FIRM</name>
<dbReference type="GO" id="GO:0016020">
    <property type="term" value="C:membrane"/>
    <property type="evidence" value="ECO:0007669"/>
    <property type="project" value="UniProtKB-SubCell"/>
</dbReference>
<feature type="transmembrane region" description="Helical" evidence="5">
    <location>
        <begin position="143"/>
        <end position="168"/>
    </location>
</feature>
<evidence type="ECO:0000256" key="2">
    <source>
        <dbReference type="ARBA" id="ARBA00022692"/>
    </source>
</evidence>
<organism evidence="7 8">
    <name type="scientific">Caloranaerobacter azorensis DSM 13643</name>
    <dbReference type="NCBI Taxonomy" id="1121264"/>
    <lineage>
        <taxon>Bacteria</taxon>
        <taxon>Bacillati</taxon>
        <taxon>Bacillota</taxon>
        <taxon>Tissierellia</taxon>
        <taxon>Tissierellales</taxon>
        <taxon>Thermohalobacteraceae</taxon>
        <taxon>Caloranaerobacter</taxon>
    </lineage>
</organism>
<comment type="subcellular location">
    <subcellularLocation>
        <location evidence="1">Membrane</location>
        <topology evidence="1">Multi-pass membrane protein</topology>
    </subcellularLocation>
</comment>
<dbReference type="AlphaFoldDB" id="A0A1M5U7Z8"/>
<sequence>MTENLNQTNNEIMNENENENVNETRPFTWWERLKYVFVNPVKLFDNLREHPRVLFPILLVSIGMVLLILLRLDSYKEFLLTKLAQQFAKQGTEVPNLENLVNTQLYISIIAMAVVPIVVWVFKSFLTNGLACVFGGDGKFKNAFSVVAHAYIPILLGQVIITIISLIIGKFDVLINFAVLLPESMVGGLLYSILAQIDIFIIWYQILSIIGISQVYGIPRKKSALAVLLPWITWILITGGLATLKAAGAAM</sequence>
<keyword evidence="4 5" id="KW-0472">Membrane</keyword>
<dbReference type="RefSeq" id="WP_073196339.1">
    <property type="nucleotide sequence ID" value="NZ_FQXO01000029.1"/>
</dbReference>
<dbReference type="EMBL" id="FQXO01000029">
    <property type="protein sequence ID" value="SHH58813.1"/>
    <property type="molecule type" value="Genomic_DNA"/>
</dbReference>
<evidence type="ECO:0000256" key="4">
    <source>
        <dbReference type="ARBA" id="ARBA00023136"/>
    </source>
</evidence>
<dbReference type="Pfam" id="PF04893">
    <property type="entry name" value="Yip1"/>
    <property type="match status" value="1"/>
</dbReference>
<evidence type="ECO:0000313" key="7">
    <source>
        <dbReference type="EMBL" id="SHH58813.1"/>
    </source>
</evidence>
<keyword evidence="8" id="KW-1185">Reference proteome</keyword>
<feature type="transmembrane region" description="Helical" evidence="5">
    <location>
        <begin position="53"/>
        <end position="72"/>
    </location>
</feature>
<gene>
    <name evidence="7" type="ORF">SAMN02745135_01294</name>
</gene>
<evidence type="ECO:0000259" key="6">
    <source>
        <dbReference type="Pfam" id="PF04893"/>
    </source>
</evidence>
<keyword evidence="2 5" id="KW-0812">Transmembrane</keyword>
<evidence type="ECO:0000256" key="5">
    <source>
        <dbReference type="SAM" id="Phobius"/>
    </source>
</evidence>
<dbReference type="OrthoDB" id="1953102at2"/>
<reference evidence="8" key="1">
    <citation type="submission" date="2016-11" db="EMBL/GenBank/DDBJ databases">
        <authorList>
            <person name="Varghese N."/>
            <person name="Submissions S."/>
        </authorList>
    </citation>
    <scope>NUCLEOTIDE SEQUENCE [LARGE SCALE GENOMIC DNA]</scope>
    <source>
        <strain evidence="8">DSM 13643</strain>
    </source>
</reference>
<evidence type="ECO:0000256" key="1">
    <source>
        <dbReference type="ARBA" id="ARBA00004141"/>
    </source>
</evidence>
<protein>
    <submittedName>
        <fullName evidence="7">Yip1 domain-containing protein</fullName>
    </submittedName>
</protein>
<dbReference type="Proteomes" id="UP000183967">
    <property type="component" value="Unassembled WGS sequence"/>
</dbReference>
<dbReference type="InterPro" id="IPR006977">
    <property type="entry name" value="Yip1_dom"/>
</dbReference>
<accession>A0A1M5U7Z8</accession>
<evidence type="ECO:0000313" key="8">
    <source>
        <dbReference type="Proteomes" id="UP000183967"/>
    </source>
</evidence>
<feature type="domain" description="Yip1" evidence="6">
    <location>
        <begin position="35"/>
        <end position="237"/>
    </location>
</feature>
<evidence type="ECO:0000256" key="3">
    <source>
        <dbReference type="ARBA" id="ARBA00022989"/>
    </source>
</evidence>
<feature type="transmembrane region" description="Helical" evidence="5">
    <location>
        <begin position="188"/>
        <end position="212"/>
    </location>
</feature>
<proteinExistence type="predicted"/>